<accession>A0A1G9RDU0</accession>
<dbReference type="AlphaFoldDB" id="A0A1G9RDU0"/>
<name>A0A1G9RDU0_9ACTN</name>
<dbReference type="GO" id="GO:0016740">
    <property type="term" value="F:transferase activity"/>
    <property type="evidence" value="ECO:0007669"/>
    <property type="project" value="UniProtKB-KW"/>
</dbReference>
<organism evidence="2 3">
    <name type="scientific">Nonomuraea maritima</name>
    <dbReference type="NCBI Taxonomy" id="683260"/>
    <lineage>
        <taxon>Bacteria</taxon>
        <taxon>Bacillati</taxon>
        <taxon>Actinomycetota</taxon>
        <taxon>Actinomycetes</taxon>
        <taxon>Streptosporangiales</taxon>
        <taxon>Streptosporangiaceae</taxon>
        <taxon>Nonomuraea</taxon>
    </lineage>
</organism>
<sequence>MRDRPDDLDEGLLRPAPARHWSIDATRVDHMPVGFGDHHWAATDHGGRRWFVTVADVRRQPYERLRQAMDTTAPRSSTCSRSCTPRCRP</sequence>
<dbReference type="STRING" id="683260.SAMN05421874_14511"/>
<proteinExistence type="predicted"/>
<protein>
    <submittedName>
        <fullName evidence="2">Spectinomycin phosphotransferase</fullName>
    </submittedName>
</protein>
<reference evidence="2 3" key="1">
    <citation type="submission" date="2016-10" db="EMBL/GenBank/DDBJ databases">
        <authorList>
            <person name="de Groot N.N."/>
        </authorList>
    </citation>
    <scope>NUCLEOTIDE SEQUENCE [LARGE SCALE GENOMIC DNA]</scope>
    <source>
        <strain evidence="2 3">CGMCC 4.5681</strain>
    </source>
</reference>
<feature type="region of interest" description="Disordered" evidence="1">
    <location>
        <begin position="69"/>
        <end position="89"/>
    </location>
</feature>
<feature type="compositionally biased region" description="Low complexity" evidence="1">
    <location>
        <begin position="71"/>
        <end position="89"/>
    </location>
</feature>
<dbReference type="OrthoDB" id="115252at2"/>
<dbReference type="Proteomes" id="UP000198683">
    <property type="component" value="Unassembled WGS sequence"/>
</dbReference>
<keyword evidence="3" id="KW-1185">Reference proteome</keyword>
<dbReference type="RefSeq" id="WP_090773884.1">
    <property type="nucleotide sequence ID" value="NZ_FNFB01000045.1"/>
</dbReference>
<dbReference type="EMBL" id="FNFB01000045">
    <property type="protein sequence ID" value="SDM21489.1"/>
    <property type="molecule type" value="Genomic_DNA"/>
</dbReference>
<evidence type="ECO:0000313" key="3">
    <source>
        <dbReference type="Proteomes" id="UP000198683"/>
    </source>
</evidence>
<gene>
    <name evidence="2" type="ORF">SAMN05421874_14511</name>
</gene>
<evidence type="ECO:0000313" key="2">
    <source>
        <dbReference type="EMBL" id="SDM21489.1"/>
    </source>
</evidence>
<keyword evidence="2" id="KW-0808">Transferase</keyword>
<evidence type="ECO:0000256" key="1">
    <source>
        <dbReference type="SAM" id="MobiDB-lite"/>
    </source>
</evidence>